<dbReference type="PANTHER" id="PTHR43566:SF2">
    <property type="entry name" value="DUF4143 DOMAIN-CONTAINING PROTEIN"/>
    <property type="match status" value="1"/>
</dbReference>
<proteinExistence type="predicted"/>
<dbReference type="InterPro" id="IPR035897">
    <property type="entry name" value="Toll_tir_struct_dom_sf"/>
</dbReference>
<dbReference type="SUPFAM" id="SSF52540">
    <property type="entry name" value="P-loop containing nucleoside triphosphate hydrolases"/>
    <property type="match status" value="1"/>
</dbReference>
<dbReference type="GeneID" id="61168471"/>
<dbReference type="InterPro" id="IPR041682">
    <property type="entry name" value="AAA_14"/>
</dbReference>
<feature type="domain" description="AAA" evidence="1">
    <location>
        <begin position="19"/>
        <end position="139"/>
    </location>
</feature>
<dbReference type="Proteomes" id="UP000582487">
    <property type="component" value="Unassembled WGS sequence"/>
</dbReference>
<gene>
    <name evidence="3" type="ORF">HHJ74_04375</name>
    <name evidence="4" type="ORF">NCTC11819_01474</name>
</gene>
<dbReference type="Proteomes" id="UP000255284">
    <property type="component" value="Unassembled WGS sequence"/>
</dbReference>
<dbReference type="SUPFAM" id="SSF52980">
    <property type="entry name" value="Restriction endonuclease-like"/>
    <property type="match status" value="1"/>
</dbReference>
<dbReference type="SUPFAM" id="SSF52200">
    <property type="entry name" value="Toll/Interleukin receptor TIR domain"/>
    <property type="match status" value="1"/>
</dbReference>
<dbReference type="InterPro" id="IPR027417">
    <property type="entry name" value="P-loop_NTPase"/>
</dbReference>
<dbReference type="Gene3D" id="3.40.50.10140">
    <property type="entry name" value="Toll/interleukin-1 receptor homology (TIR) domain"/>
    <property type="match status" value="1"/>
</dbReference>
<dbReference type="InterPro" id="IPR025420">
    <property type="entry name" value="DUF4143"/>
</dbReference>
<comment type="caution">
    <text evidence="3">The sequence shown here is derived from an EMBL/GenBank/DDBJ whole genome shotgun (WGS) entry which is preliminary data.</text>
</comment>
<sequence>MAYVRRGLARCLNASQVFPVTILEGRRAVGKTTLTRRLERDSPGYAFYSLLPSGGNLAAARRNPVGWLESLPQRCVIDEAQQLEYVTQYVKDLVDRLDSKRRFILTGSATVGRERAGSPDWLTGRANRLELLPFSASELSGRGVVEDYSLVDALFNEHWDGITVDSEGMDSLLGRLRRGGMPNLCLPGRDVPIDLRDINHVVAAEVDLALGRDVLPGQVFDSGIARMLLDALLRAPGGLLNRLRLAGELGIDQRTVSRYLEVLSRRFLIHFLPNLRGSVTGLNRRQQKVHAVDTSNVCESVARAGHDISHDISLMGQAFETWVVNQVRAENGWARRPCRLGYWRETSNNREYEVDLVLLDEQNRVVAIEVKRSSEPSPRDFIGIKRLRESCVKQGWVFHRGFVVCTTAHSRPYGDKLWAIPYQALGEYPIARRGGSFDGKDGRESAPVASVSSPVGSVDVVVFMSCLPEDDAYLRGAITALGLEVARAYRFQTGEHLEVLTDRDGTSWKENWNQSVRRAAGAQAFLIAAVTPGYLKSEVCRSELTAFASRLETGGHQGILPLIIQPLGDSVPPSPARELVERYRFRDVPVADGWFSPQSVEFRRIAADIAQHIRAEITKPD</sequence>
<dbReference type="Pfam" id="PF13173">
    <property type="entry name" value="AAA_14"/>
    <property type="match status" value="1"/>
</dbReference>
<accession>A0A848RPL3</accession>
<dbReference type="EMBL" id="JABCUV010000003">
    <property type="protein sequence ID" value="NMW92938.1"/>
    <property type="molecule type" value="Genomic_DNA"/>
</dbReference>
<reference evidence="4 5" key="1">
    <citation type="submission" date="2018-06" db="EMBL/GenBank/DDBJ databases">
        <authorList>
            <consortium name="Pathogen Informatics"/>
            <person name="Doyle S."/>
        </authorList>
    </citation>
    <scope>NUCLEOTIDE SEQUENCE [LARGE SCALE GENOMIC DNA]</scope>
    <source>
        <strain evidence="4 5">NCTC11819</strain>
    </source>
</reference>
<evidence type="ECO:0000259" key="1">
    <source>
        <dbReference type="Pfam" id="PF13173"/>
    </source>
</evidence>
<feature type="domain" description="DUF4143" evidence="2">
    <location>
        <begin position="224"/>
        <end position="373"/>
    </location>
</feature>
<evidence type="ECO:0000313" key="3">
    <source>
        <dbReference type="EMBL" id="NMW92938.1"/>
    </source>
</evidence>
<dbReference type="RefSeq" id="WP_004016420.1">
    <property type="nucleotide sequence ID" value="NZ_JABCUT010000008.1"/>
</dbReference>
<name>A0A848RPL3_9ACTO</name>
<organism evidence="3 6">
    <name type="scientific">Mobiluncus mulieris</name>
    <dbReference type="NCBI Taxonomy" id="2052"/>
    <lineage>
        <taxon>Bacteria</taxon>
        <taxon>Bacillati</taxon>
        <taxon>Actinomycetota</taxon>
        <taxon>Actinomycetes</taxon>
        <taxon>Actinomycetales</taxon>
        <taxon>Actinomycetaceae</taxon>
        <taxon>Mobiluncus</taxon>
    </lineage>
</organism>
<evidence type="ECO:0000313" key="5">
    <source>
        <dbReference type="Proteomes" id="UP000255284"/>
    </source>
</evidence>
<dbReference type="AlphaFoldDB" id="A0A848RPL3"/>
<reference evidence="3 6" key="2">
    <citation type="submission" date="2020-04" db="EMBL/GenBank/DDBJ databases">
        <title>Antimicrobial susceptibility and clonality of vaginal-derived multi-drug resistant Mobiluncus isolates in China.</title>
        <authorList>
            <person name="Zhang X."/>
        </authorList>
    </citation>
    <scope>NUCLEOTIDE SEQUENCE [LARGE SCALE GENOMIC DNA]</scope>
    <source>
        <strain evidence="3 6">7</strain>
    </source>
</reference>
<dbReference type="EMBL" id="UGGQ01000006">
    <property type="protein sequence ID" value="STO16895.1"/>
    <property type="molecule type" value="Genomic_DNA"/>
</dbReference>
<dbReference type="Pfam" id="PF13635">
    <property type="entry name" value="DUF4143"/>
    <property type="match status" value="1"/>
</dbReference>
<evidence type="ECO:0000259" key="2">
    <source>
        <dbReference type="Pfam" id="PF13635"/>
    </source>
</evidence>
<dbReference type="InterPro" id="IPR011335">
    <property type="entry name" value="Restrct_endonuc-II-like"/>
</dbReference>
<dbReference type="PANTHER" id="PTHR43566">
    <property type="entry name" value="CONSERVED PROTEIN"/>
    <property type="match status" value="1"/>
</dbReference>
<evidence type="ECO:0000313" key="4">
    <source>
        <dbReference type="EMBL" id="STO16895.1"/>
    </source>
</evidence>
<evidence type="ECO:0000313" key="6">
    <source>
        <dbReference type="Proteomes" id="UP000582487"/>
    </source>
</evidence>
<protein>
    <submittedName>
        <fullName evidence="3">DUF4143 domain-containing protein</fullName>
    </submittedName>
</protein>